<sequence length="151" mass="16300">MTVTSGTPDPARTSAGRVSGVLTVESLRELYVHEHGPLPKLSTALDSSREVSWAAAHEQLWPVVDRGQRHGDIPIIGTPAWCELPDGDPIKVAAVYAAADQFALHLENLGTALVDASHSVSGSADWSSVARRNNNIAAFYREHPDLRRRSA</sequence>
<dbReference type="Proteomes" id="UP000186218">
    <property type="component" value="Unassembled WGS sequence"/>
</dbReference>
<dbReference type="AlphaFoldDB" id="A0A1N7HBT5"/>
<gene>
    <name evidence="1" type="ORF">SAMN05445060_3924</name>
</gene>
<dbReference type="OrthoDB" id="9795531at2"/>
<proteinExistence type="predicted"/>
<dbReference type="EMBL" id="FTNT01000014">
    <property type="protein sequence ID" value="SIS22211.1"/>
    <property type="molecule type" value="Genomic_DNA"/>
</dbReference>
<evidence type="ECO:0000313" key="1">
    <source>
        <dbReference type="EMBL" id="SIS22211.1"/>
    </source>
</evidence>
<dbReference type="STRING" id="1344003.SAMN05445060_3924"/>
<protein>
    <recommendedName>
        <fullName evidence="3">DUF2742 domain-containing protein</fullName>
    </recommendedName>
</protein>
<name>A0A1N7HBT5_9NOCA</name>
<evidence type="ECO:0008006" key="3">
    <source>
        <dbReference type="Google" id="ProtNLM"/>
    </source>
</evidence>
<reference evidence="1 2" key="1">
    <citation type="submission" date="2017-01" db="EMBL/GenBank/DDBJ databases">
        <authorList>
            <person name="Mah S.A."/>
            <person name="Swanson W.J."/>
            <person name="Moy G.W."/>
            <person name="Vacquier V.D."/>
        </authorList>
    </citation>
    <scope>NUCLEOTIDE SEQUENCE [LARGE SCALE GENOMIC DNA]</scope>
    <source>
        <strain evidence="1 2">CPCC 203464</strain>
    </source>
</reference>
<dbReference type="Pfam" id="PF10888">
    <property type="entry name" value="DUF2742"/>
    <property type="match status" value="1"/>
</dbReference>
<dbReference type="InterPro" id="IPR024384">
    <property type="entry name" value="DUF2742"/>
</dbReference>
<evidence type="ECO:0000313" key="2">
    <source>
        <dbReference type="Proteomes" id="UP000186218"/>
    </source>
</evidence>
<keyword evidence="2" id="KW-1185">Reference proteome</keyword>
<accession>A0A1N7HBT5</accession>
<dbReference type="RefSeq" id="WP_076482717.1">
    <property type="nucleotide sequence ID" value="NZ_FTNT01000014.1"/>
</dbReference>
<organism evidence="1 2">
    <name type="scientific">Williamsia sterculiae</name>
    <dbReference type="NCBI Taxonomy" id="1344003"/>
    <lineage>
        <taxon>Bacteria</taxon>
        <taxon>Bacillati</taxon>
        <taxon>Actinomycetota</taxon>
        <taxon>Actinomycetes</taxon>
        <taxon>Mycobacteriales</taxon>
        <taxon>Nocardiaceae</taxon>
        <taxon>Williamsia</taxon>
    </lineage>
</organism>